<sequence>MNVRELIEVLSKQDPEAKVLVEYDTHFYNVRGVDSHEILTQGVSWADYPSANVLDRDEGRYPLPEDERAINERSPREIAIVISGSPV</sequence>
<dbReference type="EMBL" id="JAINWF010000003">
    <property type="protein sequence ID" value="MCD1607689.1"/>
    <property type="molecule type" value="Genomic_DNA"/>
</dbReference>
<evidence type="ECO:0000313" key="1">
    <source>
        <dbReference type="EMBL" id="MCD1607689.1"/>
    </source>
</evidence>
<keyword evidence="2" id="KW-1185">Reference proteome</keyword>
<name>A0A9X1SNN8_9GAMM</name>
<dbReference type="Proteomes" id="UP001138989">
    <property type="component" value="Unassembled WGS sequence"/>
</dbReference>
<reference evidence="1" key="1">
    <citation type="submission" date="2021-08" db="EMBL/GenBank/DDBJ databases">
        <title>Isolation and characterization of neutrophilic mixotrophic iron-oxidizing bacteria from deep-sea hydrothermal vents.</title>
        <authorList>
            <person name="He Y."/>
        </authorList>
    </citation>
    <scope>NUCLEOTIDE SEQUENCE</scope>
    <source>
        <strain evidence="1">IOP_13</strain>
    </source>
</reference>
<dbReference type="AlphaFoldDB" id="A0A9X1SNN8"/>
<dbReference type="RefSeq" id="WP_102832148.1">
    <property type="nucleotide sequence ID" value="NZ_DAMBQT010000063.1"/>
</dbReference>
<organism evidence="1 2">
    <name type="scientific">Stutzerimonas kunmingensis</name>
    <dbReference type="NCBI Taxonomy" id="1211807"/>
    <lineage>
        <taxon>Bacteria</taxon>
        <taxon>Pseudomonadati</taxon>
        <taxon>Pseudomonadota</taxon>
        <taxon>Gammaproteobacteria</taxon>
        <taxon>Pseudomonadales</taxon>
        <taxon>Pseudomonadaceae</taxon>
        <taxon>Stutzerimonas</taxon>
    </lineage>
</organism>
<evidence type="ECO:0000313" key="2">
    <source>
        <dbReference type="Proteomes" id="UP001138989"/>
    </source>
</evidence>
<protein>
    <submittedName>
        <fullName evidence="1">Uncharacterized protein</fullName>
    </submittedName>
</protein>
<accession>A0A9X1SNN8</accession>
<proteinExistence type="predicted"/>
<comment type="caution">
    <text evidence="1">The sequence shown here is derived from an EMBL/GenBank/DDBJ whole genome shotgun (WGS) entry which is preliminary data.</text>
</comment>
<gene>
    <name evidence="1" type="ORF">K7H17_07375</name>
</gene>